<dbReference type="InterPro" id="IPR029039">
    <property type="entry name" value="Flavoprotein-like_sf"/>
</dbReference>
<dbReference type="AlphaFoldDB" id="A0A212K1Y4"/>
<dbReference type="GO" id="GO:0016491">
    <property type="term" value="F:oxidoreductase activity"/>
    <property type="evidence" value="ECO:0007669"/>
    <property type="project" value="InterPro"/>
</dbReference>
<proteinExistence type="predicted"/>
<accession>A0A212K1Y4</accession>
<dbReference type="InterPro" id="IPR005025">
    <property type="entry name" value="FMN_Rdtase-like_dom"/>
</dbReference>
<evidence type="ECO:0000313" key="4">
    <source>
        <dbReference type="EMBL" id="SBW05734.1"/>
    </source>
</evidence>
<reference evidence="4" key="1">
    <citation type="submission" date="2016-04" db="EMBL/GenBank/DDBJ databases">
        <authorList>
            <person name="Evans L.H."/>
            <person name="Alamgir A."/>
            <person name="Owens N."/>
            <person name="Weber N.D."/>
            <person name="Virtaneva K."/>
            <person name="Barbian K."/>
            <person name="Babar A."/>
            <person name="Rosenke K."/>
        </authorList>
    </citation>
    <scope>NUCLEOTIDE SEQUENCE</scope>
    <source>
        <strain evidence="4">86</strain>
    </source>
</reference>
<protein>
    <submittedName>
        <fullName evidence="4">NADPH-dependent FMN reductase</fullName>
    </submittedName>
</protein>
<gene>
    <name evidence="4" type="ORF">KL86CLO1_12070</name>
</gene>
<keyword evidence="1" id="KW-0285">Flavoprotein</keyword>
<dbReference type="Pfam" id="PF03358">
    <property type="entry name" value="FMN_red"/>
    <property type="match status" value="1"/>
</dbReference>
<sequence length="215" mass="24739">MKVIAINGSPRKNNNTATLLKEALEGAKSRGAETELVHLYDLEYKGCVSCFACKRKTRKSFGKCLWKDGLTPLLEKLEEADAVILGSPIYFGSVTGEMRSFLERLLFPYAYAVGNEDLSDRKRSVGCIYTMNVTRERMAEMGYVEGLKTIELYLERAFSYAESLFVNDTFQFDDYSKYISYFDADWKAKVREEQFPVDRKKTFEMGIRFAETTER</sequence>
<evidence type="ECO:0000256" key="1">
    <source>
        <dbReference type="ARBA" id="ARBA00022630"/>
    </source>
</evidence>
<dbReference type="PANTHER" id="PTHR43278">
    <property type="entry name" value="NAD(P)H-DEPENDENT FMN-CONTAINING OXIDOREDUCTASE YWQN-RELATED"/>
    <property type="match status" value="1"/>
</dbReference>
<dbReference type="PANTHER" id="PTHR43278:SF2">
    <property type="entry name" value="IRON-SULFUR FLAVOPROTEIN"/>
    <property type="match status" value="1"/>
</dbReference>
<organism evidence="4">
    <name type="scientific">uncultured Eubacteriales bacterium</name>
    <dbReference type="NCBI Taxonomy" id="172733"/>
    <lineage>
        <taxon>Bacteria</taxon>
        <taxon>Bacillati</taxon>
        <taxon>Bacillota</taxon>
        <taxon>Clostridia</taxon>
        <taxon>Eubacteriales</taxon>
        <taxon>environmental samples</taxon>
    </lineage>
</organism>
<dbReference type="Gene3D" id="3.40.50.360">
    <property type="match status" value="1"/>
</dbReference>
<feature type="domain" description="NADPH-dependent FMN reductase-like" evidence="3">
    <location>
        <begin position="1"/>
        <end position="107"/>
    </location>
</feature>
<evidence type="ECO:0000259" key="3">
    <source>
        <dbReference type="Pfam" id="PF03358"/>
    </source>
</evidence>
<dbReference type="SUPFAM" id="SSF52218">
    <property type="entry name" value="Flavoproteins"/>
    <property type="match status" value="1"/>
</dbReference>
<evidence type="ECO:0000256" key="2">
    <source>
        <dbReference type="ARBA" id="ARBA00022643"/>
    </source>
</evidence>
<name>A0A212K1Y4_9FIRM</name>
<dbReference type="InterPro" id="IPR051796">
    <property type="entry name" value="ISF_SsuE-like"/>
</dbReference>
<keyword evidence="2" id="KW-0288">FMN</keyword>
<dbReference type="EMBL" id="FLUN01000001">
    <property type="protein sequence ID" value="SBW05734.1"/>
    <property type="molecule type" value="Genomic_DNA"/>
</dbReference>